<dbReference type="EMBL" id="JACICC010000002">
    <property type="protein sequence ID" value="MBB3808885.1"/>
    <property type="molecule type" value="Genomic_DNA"/>
</dbReference>
<dbReference type="PANTHER" id="PTHR30290">
    <property type="entry name" value="PERIPLASMIC BINDING COMPONENT OF ABC TRANSPORTER"/>
    <property type="match status" value="1"/>
</dbReference>
<dbReference type="InterPro" id="IPR030678">
    <property type="entry name" value="Peptide/Ni-bd"/>
</dbReference>
<name>A0A7W5Z2F9_9HYPH</name>
<comment type="similarity">
    <text evidence="2">Belongs to the bacterial solute-binding protein 5 family.</text>
</comment>
<evidence type="ECO:0000256" key="2">
    <source>
        <dbReference type="ARBA" id="ARBA00005695"/>
    </source>
</evidence>
<accession>A0A7W5Z2F9</accession>
<dbReference type="GO" id="GO:1904680">
    <property type="term" value="F:peptide transmembrane transporter activity"/>
    <property type="evidence" value="ECO:0007669"/>
    <property type="project" value="TreeGrafter"/>
</dbReference>
<protein>
    <submittedName>
        <fullName evidence="6">Peptide/nickel transport system substrate-binding protein</fullName>
    </submittedName>
</protein>
<feature type="chain" id="PRO_5031464967" evidence="4">
    <location>
        <begin position="28"/>
        <end position="496"/>
    </location>
</feature>
<organism evidence="6 7">
    <name type="scientific">Pseudochelatococcus contaminans</name>
    <dbReference type="NCBI Taxonomy" id="1538103"/>
    <lineage>
        <taxon>Bacteria</taxon>
        <taxon>Pseudomonadati</taxon>
        <taxon>Pseudomonadota</taxon>
        <taxon>Alphaproteobacteria</taxon>
        <taxon>Hyphomicrobiales</taxon>
        <taxon>Chelatococcaceae</taxon>
        <taxon>Pseudochelatococcus</taxon>
    </lineage>
</organism>
<evidence type="ECO:0000256" key="4">
    <source>
        <dbReference type="SAM" id="SignalP"/>
    </source>
</evidence>
<comment type="caution">
    <text evidence="6">The sequence shown here is derived from an EMBL/GenBank/DDBJ whole genome shotgun (WGS) entry which is preliminary data.</text>
</comment>
<feature type="signal peptide" evidence="4">
    <location>
        <begin position="1"/>
        <end position="27"/>
    </location>
</feature>
<comment type="subcellular location">
    <subcellularLocation>
        <location evidence="1">Periplasm</location>
    </subcellularLocation>
</comment>
<dbReference type="GO" id="GO:0043190">
    <property type="term" value="C:ATP-binding cassette (ABC) transporter complex"/>
    <property type="evidence" value="ECO:0007669"/>
    <property type="project" value="InterPro"/>
</dbReference>
<evidence type="ECO:0000313" key="6">
    <source>
        <dbReference type="EMBL" id="MBB3808885.1"/>
    </source>
</evidence>
<gene>
    <name evidence="6" type="ORF">FHS81_000955</name>
</gene>
<dbReference type="InterPro" id="IPR039424">
    <property type="entry name" value="SBP_5"/>
</dbReference>
<dbReference type="GO" id="GO:0030288">
    <property type="term" value="C:outer membrane-bounded periplasmic space"/>
    <property type="evidence" value="ECO:0007669"/>
    <property type="project" value="UniProtKB-ARBA"/>
</dbReference>
<evidence type="ECO:0000313" key="7">
    <source>
        <dbReference type="Proteomes" id="UP000537592"/>
    </source>
</evidence>
<keyword evidence="7" id="KW-1185">Reference proteome</keyword>
<evidence type="ECO:0000256" key="3">
    <source>
        <dbReference type="ARBA" id="ARBA00022729"/>
    </source>
</evidence>
<dbReference type="Pfam" id="PF00496">
    <property type="entry name" value="SBP_bac_5"/>
    <property type="match status" value="1"/>
</dbReference>
<sequence>MTVWRMTRRCAALILGVALLCGGPAFAQRTDLAIGVRLEPPHLDPTAAAAAVIGEITYANLFEGLTRIDREGRVIPGLAESWEVSDDGKVYTFRLRQGVFFHDGSTFDARDAVFTLERAIAPDSINPQKALLEPIEAVEAVDAHTLSVRLKRPTAQLPFILGLPALVIVGHETAETNRAMPNGTGPFRFSRWHMGDRVDLVRNDRYWGEKPALSRVTFRVIGDPSAAYAALMAGNIDAYTNFPAPEHLPQFEADPRFKVVVGRTEGKTVLAQNNARKPLDDIRVRRAIAHAIDRKLLIDGALYGYGDPIGSHFAPQNAGYVDLTGRYPYDPEAARALLREAGAEGLRLKLALPPPSYARRSGEIIAERLRDVGIQVDIVPMEWAQWLTDVFRDKNYDLSIVSHVEPNDLDIYARDDYYFNYDSPEYKALYAELAAEQDEEKRLVLLKSLQQKLTDDAVNGFLFLLPKLGVWDARLQGFWENAPIPANDLTGVRWER</sequence>
<dbReference type="RefSeq" id="WP_246374731.1">
    <property type="nucleotide sequence ID" value="NZ_JACICC010000002.1"/>
</dbReference>
<dbReference type="PIRSF" id="PIRSF002741">
    <property type="entry name" value="MppA"/>
    <property type="match status" value="1"/>
</dbReference>
<evidence type="ECO:0000259" key="5">
    <source>
        <dbReference type="Pfam" id="PF00496"/>
    </source>
</evidence>
<dbReference type="PANTHER" id="PTHR30290:SF38">
    <property type="entry name" value="D,D-DIPEPTIDE-BINDING PERIPLASMIC PROTEIN DDPA-RELATED"/>
    <property type="match status" value="1"/>
</dbReference>
<evidence type="ECO:0000256" key="1">
    <source>
        <dbReference type="ARBA" id="ARBA00004418"/>
    </source>
</evidence>
<reference evidence="6 7" key="1">
    <citation type="submission" date="2020-08" db="EMBL/GenBank/DDBJ databases">
        <title>Genomic Encyclopedia of Type Strains, Phase IV (KMG-IV): sequencing the most valuable type-strain genomes for metagenomic binning, comparative biology and taxonomic classification.</title>
        <authorList>
            <person name="Goeker M."/>
        </authorList>
    </citation>
    <scope>NUCLEOTIDE SEQUENCE [LARGE SCALE GENOMIC DNA]</scope>
    <source>
        <strain evidence="6 7">DSM 28760</strain>
    </source>
</reference>
<proteinExistence type="inferred from homology"/>
<dbReference type="Gene3D" id="3.40.190.10">
    <property type="entry name" value="Periplasmic binding protein-like II"/>
    <property type="match status" value="1"/>
</dbReference>
<dbReference type="Gene3D" id="3.10.105.10">
    <property type="entry name" value="Dipeptide-binding Protein, Domain 3"/>
    <property type="match status" value="1"/>
</dbReference>
<feature type="domain" description="Solute-binding protein family 5" evidence="5">
    <location>
        <begin position="74"/>
        <end position="404"/>
    </location>
</feature>
<dbReference type="AlphaFoldDB" id="A0A7W5Z2F9"/>
<dbReference type="CDD" id="cd08494">
    <property type="entry name" value="PBP2_NikA_DppA_OppA_like_6"/>
    <property type="match status" value="1"/>
</dbReference>
<dbReference type="Proteomes" id="UP000537592">
    <property type="component" value="Unassembled WGS sequence"/>
</dbReference>
<keyword evidence="3 4" id="KW-0732">Signal</keyword>
<dbReference type="InterPro" id="IPR000914">
    <property type="entry name" value="SBP_5_dom"/>
</dbReference>
<dbReference type="SUPFAM" id="SSF53850">
    <property type="entry name" value="Periplasmic binding protein-like II"/>
    <property type="match status" value="1"/>
</dbReference>
<dbReference type="GO" id="GO:0015833">
    <property type="term" value="P:peptide transport"/>
    <property type="evidence" value="ECO:0007669"/>
    <property type="project" value="TreeGrafter"/>
</dbReference>